<evidence type="ECO:0000313" key="6">
    <source>
        <dbReference type="Proteomes" id="UP001176059"/>
    </source>
</evidence>
<keyword evidence="2" id="KW-0285">Flavoprotein</keyword>
<gene>
    <name evidence="5" type="ORF">DFJ43DRAFT_1081828</name>
</gene>
<evidence type="ECO:0000256" key="1">
    <source>
        <dbReference type="ARBA" id="ARBA00009183"/>
    </source>
</evidence>
<accession>A0AA38MYS0</accession>
<evidence type="ECO:0000256" key="3">
    <source>
        <dbReference type="ARBA" id="ARBA00022827"/>
    </source>
</evidence>
<dbReference type="InterPro" id="IPR020946">
    <property type="entry name" value="Flavin_mOase-like"/>
</dbReference>
<keyword evidence="4" id="KW-0560">Oxidoreductase</keyword>
<name>A0AA38MYS0_9AGAR</name>
<evidence type="ECO:0000313" key="5">
    <source>
        <dbReference type="EMBL" id="KAJ3730891.1"/>
    </source>
</evidence>
<evidence type="ECO:0000256" key="4">
    <source>
        <dbReference type="ARBA" id="ARBA00023002"/>
    </source>
</evidence>
<comment type="similarity">
    <text evidence="1">Belongs to the FMO family.</text>
</comment>
<organism evidence="5 6">
    <name type="scientific">Lentinula guzmanii</name>
    <dbReference type="NCBI Taxonomy" id="2804957"/>
    <lineage>
        <taxon>Eukaryota</taxon>
        <taxon>Fungi</taxon>
        <taxon>Dikarya</taxon>
        <taxon>Basidiomycota</taxon>
        <taxon>Agaricomycotina</taxon>
        <taxon>Agaricomycetes</taxon>
        <taxon>Agaricomycetidae</taxon>
        <taxon>Agaricales</taxon>
        <taxon>Marasmiineae</taxon>
        <taxon>Omphalotaceae</taxon>
        <taxon>Lentinula</taxon>
    </lineage>
</organism>
<dbReference type="InterPro" id="IPR050346">
    <property type="entry name" value="FMO-like"/>
</dbReference>
<dbReference type="GO" id="GO:0050661">
    <property type="term" value="F:NADP binding"/>
    <property type="evidence" value="ECO:0007669"/>
    <property type="project" value="InterPro"/>
</dbReference>
<dbReference type="SUPFAM" id="SSF51905">
    <property type="entry name" value="FAD/NAD(P)-binding domain"/>
    <property type="match status" value="2"/>
</dbReference>
<keyword evidence="3" id="KW-0274">FAD</keyword>
<sequence>MVTSTLDQPIAISGSGAAGLITAYTLINDGFSNVTILTKDKSPGGVWADERVYPGLTINNVYGEFRFSALPMPPPQNPATGRLSGQDMCSYMRIFANTFLKGRIRYAVEVKKIYRQGSNGDKIGWLFDVENLESGDLEILHFSRVVLCTGGCHVPFIPSNLSFPTAHRKEVKVHVFHSSKFRSQLDLLQSNGQDVKSFGQVVIIGGGKSAQDIASYLASRELRVTVVFERADAVLASPIPLPSFIRRSRFLSILAGHEHLDTRLERFLHTTRVGARLTHFIWNTITQISNYTLGIHRKSPLRNAHSLFWDIRTNDEGILRSGNFHDLVNKGRIELVSPARAKALREGGCSVVLEDGRNLEADTLILATGYTSSWDIFDEETSKELGLDRHALSSAVEDSRRHWDYTTLTNPPDIRANGSQTGQEWISPIYRGIVPAKNILKHDFAINGAVFTTNNGYSLEVISHWISSYFLRDPHLQLPETVEEAMESSKRNSAWIRKRHPSALSWINPSYSSNLAFWTWPQAMDDLFRDMGLRTARSGGNWFTWPFKVIKIDEISTLGEERRRRWQI</sequence>
<dbReference type="Pfam" id="PF00743">
    <property type="entry name" value="FMO-like"/>
    <property type="match status" value="1"/>
</dbReference>
<dbReference type="AlphaFoldDB" id="A0AA38MYS0"/>
<dbReference type="GO" id="GO:0004499">
    <property type="term" value="F:N,N-dimethylaniline monooxygenase activity"/>
    <property type="evidence" value="ECO:0007669"/>
    <property type="project" value="InterPro"/>
</dbReference>
<dbReference type="Gene3D" id="3.50.50.60">
    <property type="entry name" value="FAD/NAD(P)-binding domain"/>
    <property type="match status" value="2"/>
</dbReference>
<reference evidence="5" key="1">
    <citation type="submission" date="2022-08" db="EMBL/GenBank/DDBJ databases">
        <authorList>
            <consortium name="DOE Joint Genome Institute"/>
            <person name="Min B."/>
            <person name="Sierra-Patev S."/>
            <person name="Naranjo-Ortiz M."/>
            <person name="Looney B."/>
            <person name="Konkel Z."/>
            <person name="Slot J.C."/>
            <person name="Sakamoto Y."/>
            <person name="Steenwyk J.L."/>
            <person name="Rokas A."/>
            <person name="Carro J."/>
            <person name="Camarero S."/>
            <person name="Ferreira P."/>
            <person name="Molpeceres G."/>
            <person name="Ruiz-duenas F.J."/>
            <person name="Serrano A."/>
            <person name="Henrissat B."/>
            <person name="Drula E."/>
            <person name="Hughes K.W."/>
            <person name="Mata J.L."/>
            <person name="Ishikawa N.K."/>
            <person name="Vargas-Isla R."/>
            <person name="Ushijima S."/>
            <person name="Smith C.A."/>
            <person name="Ahrendt S."/>
            <person name="Andreopoulos W."/>
            <person name="He G."/>
            <person name="LaButti K."/>
            <person name="Lipzen A."/>
            <person name="Ng V."/>
            <person name="Riley R."/>
            <person name="Sandor L."/>
            <person name="Barry K."/>
            <person name="Martinez A.T."/>
            <person name="Xiao Y."/>
            <person name="Gibbons J.G."/>
            <person name="Terashima K."/>
            <person name="Hibbett D.S."/>
            <person name="Grigoriev I.V."/>
        </authorList>
    </citation>
    <scope>NUCLEOTIDE SEQUENCE</scope>
    <source>
        <strain evidence="5">ET3784</strain>
    </source>
</reference>
<keyword evidence="6" id="KW-1185">Reference proteome</keyword>
<dbReference type="EMBL" id="JANVFO010000034">
    <property type="protein sequence ID" value="KAJ3730891.1"/>
    <property type="molecule type" value="Genomic_DNA"/>
</dbReference>
<dbReference type="InterPro" id="IPR036188">
    <property type="entry name" value="FAD/NAD-bd_sf"/>
</dbReference>
<dbReference type="Proteomes" id="UP001176059">
    <property type="component" value="Unassembled WGS sequence"/>
</dbReference>
<dbReference type="GO" id="GO:0050660">
    <property type="term" value="F:flavin adenine dinucleotide binding"/>
    <property type="evidence" value="ECO:0007669"/>
    <property type="project" value="InterPro"/>
</dbReference>
<protein>
    <recommendedName>
        <fullName evidence="7">FAD/NAD(P)-binding domain-containing protein</fullName>
    </recommendedName>
</protein>
<evidence type="ECO:0000256" key="2">
    <source>
        <dbReference type="ARBA" id="ARBA00022630"/>
    </source>
</evidence>
<comment type="caution">
    <text evidence="5">The sequence shown here is derived from an EMBL/GenBank/DDBJ whole genome shotgun (WGS) entry which is preliminary data.</text>
</comment>
<proteinExistence type="inferred from homology"/>
<reference evidence="5" key="2">
    <citation type="journal article" date="2023" name="Proc. Natl. Acad. Sci. U.S.A.">
        <title>A global phylogenomic analysis of the shiitake genus Lentinula.</title>
        <authorList>
            <person name="Sierra-Patev S."/>
            <person name="Min B."/>
            <person name="Naranjo-Ortiz M."/>
            <person name="Looney B."/>
            <person name="Konkel Z."/>
            <person name="Slot J.C."/>
            <person name="Sakamoto Y."/>
            <person name="Steenwyk J.L."/>
            <person name="Rokas A."/>
            <person name="Carro J."/>
            <person name="Camarero S."/>
            <person name="Ferreira P."/>
            <person name="Molpeceres G."/>
            <person name="Ruiz-Duenas F.J."/>
            <person name="Serrano A."/>
            <person name="Henrissat B."/>
            <person name="Drula E."/>
            <person name="Hughes K.W."/>
            <person name="Mata J.L."/>
            <person name="Ishikawa N.K."/>
            <person name="Vargas-Isla R."/>
            <person name="Ushijima S."/>
            <person name="Smith C.A."/>
            <person name="Donoghue J."/>
            <person name="Ahrendt S."/>
            <person name="Andreopoulos W."/>
            <person name="He G."/>
            <person name="LaButti K."/>
            <person name="Lipzen A."/>
            <person name="Ng V."/>
            <person name="Riley R."/>
            <person name="Sandor L."/>
            <person name="Barry K."/>
            <person name="Martinez A.T."/>
            <person name="Xiao Y."/>
            <person name="Gibbons J.G."/>
            <person name="Terashima K."/>
            <person name="Grigoriev I.V."/>
            <person name="Hibbett D."/>
        </authorList>
    </citation>
    <scope>NUCLEOTIDE SEQUENCE</scope>
    <source>
        <strain evidence="5">ET3784</strain>
    </source>
</reference>
<dbReference type="PANTHER" id="PTHR23023">
    <property type="entry name" value="DIMETHYLANILINE MONOOXYGENASE"/>
    <property type="match status" value="1"/>
</dbReference>
<evidence type="ECO:0008006" key="7">
    <source>
        <dbReference type="Google" id="ProtNLM"/>
    </source>
</evidence>